<feature type="compositionally biased region" description="Basic and acidic residues" evidence="1">
    <location>
        <begin position="546"/>
        <end position="556"/>
    </location>
</feature>
<evidence type="ECO:0000313" key="2">
    <source>
        <dbReference type="EMBL" id="TNV85030.1"/>
    </source>
</evidence>
<dbReference type="EMBL" id="RRYP01002206">
    <property type="protein sequence ID" value="TNV85030.1"/>
    <property type="molecule type" value="Genomic_DNA"/>
</dbReference>
<feature type="compositionally biased region" description="Polar residues" evidence="1">
    <location>
        <begin position="647"/>
        <end position="662"/>
    </location>
</feature>
<name>A0A8J8P388_HALGN</name>
<dbReference type="AlphaFoldDB" id="A0A8J8P388"/>
<accession>A0A8J8P388</accession>
<organism evidence="2 3">
    <name type="scientific">Halteria grandinella</name>
    <dbReference type="NCBI Taxonomy" id="5974"/>
    <lineage>
        <taxon>Eukaryota</taxon>
        <taxon>Sar</taxon>
        <taxon>Alveolata</taxon>
        <taxon>Ciliophora</taxon>
        <taxon>Intramacronucleata</taxon>
        <taxon>Spirotrichea</taxon>
        <taxon>Stichotrichia</taxon>
        <taxon>Sporadotrichida</taxon>
        <taxon>Halteriidae</taxon>
        <taxon>Halteria</taxon>
    </lineage>
</organism>
<evidence type="ECO:0000313" key="3">
    <source>
        <dbReference type="Proteomes" id="UP000785679"/>
    </source>
</evidence>
<comment type="caution">
    <text evidence="2">The sequence shown here is derived from an EMBL/GenBank/DDBJ whole genome shotgun (WGS) entry which is preliminary data.</text>
</comment>
<dbReference type="Proteomes" id="UP000785679">
    <property type="component" value="Unassembled WGS sequence"/>
</dbReference>
<keyword evidence="3" id="KW-1185">Reference proteome</keyword>
<feature type="region of interest" description="Disordered" evidence="1">
    <location>
        <begin position="630"/>
        <end position="666"/>
    </location>
</feature>
<reference evidence="2" key="1">
    <citation type="submission" date="2019-06" db="EMBL/GenBank/DDBJ databases">
        <authorList>
            <person name="Zheng W."/>
        </authorList>
    </citation>
    <scope>NUCLEOTIDE SEQUENCE</scope>
    <source>
        <strain evidence="2">QDHG01</strain>
    </source>
</reference>
<proteinExistence type="predicted"/>
<protein>
    <submittedName>
        <fullName evidence="2">Uncharacterized protein</fullName>
    </submittedName>
</protein>
<feature type="compositionally biased region" description="Polar residues" evidence="1">
    <location>
        <begin position="505"/>
        <end position="529"/>
    </location>
</feature>
<feature type="region of interest" description="Disordered" evidence="1">
    <location>
        <begin position="410"/>
        <end position="459"/>
    </location>
</feature>
<feature type="region of interest" description="Disordered" evidence="1">
    <location>
        <begin position="504"/>
        <end position="563"/>
    </location>
</feature>
<sequence>MKHQQQLSHVQNKYAVQAPIQLNLNDDLPSAPIKPPQPQHHALIPQDSQFANKDKPSGSLYTKIINRTQISQLQKQGDGLLSGMEPKRLHMRASTIQEGALQAYGLNKTMPTAFGGKGSPLSQTLQMPFQGNNSNLSNLLPQLSHKPVQIITKQLLPFPRSDSVRSNASAYPVLQGGGSKVVRLIRNGDSNNNSNMRGSEGSSLLKGCEVDHVRKIQTPQVFKGKQKVVKKSSILKGAKVPPGSATNALFKSAFSSNLMNSDYYTTNTGAFKGLSSSFTQKAPPLTSSTNPFFSTQQYPPLIKLSKQTSAPQNVKPYNNNSAVVTPFGIGGKAKQESPPFAKQIPDDELLQDDPRQSACFTHEEVVQAAPVFNLNSENKAFFDIDELALAQPATTQNKDQDEQMNFSFTEDEPKPAAQGISDSFGAMDQQPLDNNDDSFGGGFGDNTAMNDSFSRQDHAPMNLDDELANAVIPATPPFTPPQATPPLQEEQVLQKYGIQKITGAQLKQQTRHQTNVSMRSCTSGVSSNAGGAARDQAPDKRKRNQGRHEPEQEHSRVFPYQQPKPGFADAVLSHSSRGPSLSTAFEPYKQQHFGSTMPAVFNTARKTSAPIMGGVEEFKNTFNPFKTAQKQPPVKIYGGDSPVRPRTMSSASNTPKNTQEGTSPKYLPANHGVSPKGLGAFNAAPFSGLAELGVVRSQTQVTNSAFGQQLLTPVQSVPLSQRKLTAEEFLP</sequence>
<evidence type="ECO:0000256" key="1">
    <source>
        <dbReference type="SAM" id="MobiDB-lite"/>
    </source>
</evidence>
<gene>
    <name evidence="2" type="ORF">FGO68_gene1066</name>
</gene>